<proteinExistence type="predicted"/>
<evidence type="ECO:0000313" key="2">
    <source>
        <dbReference type="Proteomes" id="UP000265520"/>
    </source>
</evidence>
<dbReference type="EMBL" id="LXQA010218351">
    <property type="protein sequence ID" value="MCI34927.1"/>
    <property type="molecule type" value="Genomic_DNA"/>
</dbReference>
<keyword evidence="2" id="KW-1185">Reference proteome</keyword>
<protein>
    <submittedName>
        <fullName evidence="1">Uncharacterized protein</fullName>
    </submittedName>
</protein>
<reference evidence="1 2" key="1">
    <citation type="journal article" date="2018" name="Front. Plant Sci.">
        <title>Red Clover (Trifolium pratense) and Zigzag Clover (T. medium) - A Picture of Genomic Similarities and Differences.</title>
        <authorList>
            <person name="Dluhosova J."/>
            <person name="Istvanek J."/>
            <person name="Nedelnik J."/>
            <person name="Repkova J."/>
        </authorList>
    </citation>
    <scope>NUCLEOTIDE SEQUENCE [LARGE SCALE GENOMIC DNA]</scope>
    <source>
        <strain evidence="2">cv. 10/8</strain>
        <tissue evidence="1">Leaf</tissue>
    </source>
</reference>
<feature type="non-terminal residue" evidence="1">
    <location>
        <position position="1"/>
    </location>
</feature>
<accession>A0A392RFD2</accession>
<evidence type="ECO:0000313" key="1">
    <source>
        <dbReference type="EMBL" id="MCI34927.1"/>
    </source>
</evidence>
<dbReference type="AlphaFoldDB" id="A0A392RFD2"/>
<organism evidence="1 2">
    <name type="scientific">Trifolium medium</name>
    <dbReference type="NCBI Taxonomy" id="97028"/>
    <lineage>
        <taxon>Eukaryota</taxon>
        <taxon>Viridiplantae</taxon>
        <taxon>Streptophyta</taxon>
        <taxon>Embryophyta</taxon>
        <taxon>Tracheophyta</taxon>
        <taxon>Spermatophyta</taxon>
        <taxon>Magnoliopsida</taxon>
        <taxon>eudicotyledons</taxon>
        <taxon>Gunneridae</taxon>
        <taxon>Pentapetalae</taxon>
        <taxon>rosids</taxon>
        <taxon>fabids</taxon>
        <taxon>Fabales</taxon>
        <taxon>Fabaceae</taxon>
        <taxon>Papilionoideae</taxon>
        <taxon>50 kb inversion clade</taxon>
        <taxon>NPAAA clade</taxon>
        <taxon>Hologalegina</taxon>
        <taxon>IRL clade</taxon>
        <taxon>Trifolieae</taxon>
        <taxon>Trifolium</taxon>
    </lineage>
</organism>
<sequence length="65" mass="6843">CLPSKSEYGGPRTSRTAQAVTAVKQCKFPPSSGYKIEGLQGAVKSASTFTFANLNSGPAKLEYQS</sequence>
<name>A0A392RFD2_9FABA</name>
<dbReference type="Proteomes" id="UP000265520">
    <property type="component" value="Unassembled WGS sequence"/>
</dbReference>
<comment type="caution">
    <text evidence="1">The sequence shown here is derived from an EMBL/GenBank/DDBJ whole genome shotgun (WGS) entry which is preliminary data.</text>
</comment>